<reference evidence="2" key="1">
    <citation type="submission" date="2018-05" db="EMBL/GenBank/DDBJ databases">
        <authorList>
            <person name="Lanie J.A."/>
            <person name="Ng W.-L."/>
            <person name="Kazmierczak K.M."/>
            <person name="Andrzejewski T.M."/>
            <person name="Davidsen T.M."/>
            <person name="Wayne K.J."/>
            <person name="Tettelin H."/>
            <person name="Glass J.I."/>
            <person name="Rusch D."/>
            <person name="Podicherti R."/>
            <person name="Tsui H.-C.T."/>
            <person name="Winkler M.E."/>
        </authorList>
    </citation>
    <scope>NUCLEOTIDE SEQUENCE</scope>
</reference>
<feature type="transmembrane region" description="Helical" evidence="1">
    <location>
        <begin position="31"/>
        <end position="58"/>
    </location>
</feature>
<evidence type="ECO:0000256" key="1">
    <source>
        <dbReference type="SAM" id="Phobius"/>
    </source>
</evidence>
<keyword evidence="1" id="KW-0812">Transmembrane</keyword>
<keyword evidence="1" id="KW-1133">Transmembrane helix</keyword>
<dbReference type="EMBL" id="UINC01006920">
    <property type="protein sequence ID" value="SVA30404.1"/>
    <property type="molecule type" value="Genomic_DNA"/>
</dbReference>
<evidence type="ECO:0000313" key="2">
    <source>
        <dbReference type="EMBL" id="SVA30404.1"/>
    </source>
</evidence>
<organism evidence="2">
    <name type="scientific">marine metagenome</name>
    <dbReference type="NCBI Taxonomy" id="408172"/>
    <lineage>
        <taxon>unclassified sequences</taxon>
        <taxon>metagenomes</taxon>
        <taxon>ecological metagenomes</taxon>
    </lineage>
</organism>
<accession>A0A381UR42</accession>
<dbReference type="InterPro" id="IPR025498">
    <property type="entry name" value="DUF4389"/>
</dbReference>
<proteinExistence type="predicted"/>
<name>A0A381UR42_9ZZZZ</name>
<gene>
    <name evidence="2" type="ORF">METZ01_LOCUS83258</name>
</gene>
<dbReference type="Pfam" id="PF14333">
    <property type="entry name" value="DUF4389"/>
    <property type="match status" value="1"/>
</dbReference>
<protein>
    <recommendedName>
        <fullName evidence="3">DUF4389 domain-containing protein</fullName>
    </recommendedName>
</protein>
<dbReference type="AlphaFoldDB" id="A0A381UR42"/>
<sequence>MAKEKAKTNEEQINTEEIKENVSKGGKWLRLLYVVLFLFIYTWAYVVLWLVAILQFLFNLFTNSPNSNLAKLGAGYRVYMVQIINFVTYQEQDKPFPFSDFPSIKD</sequence>
<keyword evidence="1" id="KW-0472">Membrane</keyword>
<evidence type="ECO:0008006" key="3">
    <source>
        <dbReference type="Google" id="ProtNLM"/>
    </source>
</evidence>